<reference evidence="2" key="2">
    <citation type="journal article" date="2015" name="Data Brief">
        <title>Shoot transcriptome of the giant reed, Arundo donax.</title>
        <authorList>
            <person name="Barrero R.A."/>
            <person name="Guerrero F.D."/>
            <person name="Moolhuijzen P."/>
            <person name="Goolsby J.A."/>
            <person name="Tidwell J."/>
            <person name="Bellgard S.E."/>
            <person name="Bellgard M.I."/>
        </authorList>
    </citation>
    <scope>NUCLEOTIDE SEQUENCE</scope>
    <source>
        <tissue evidence="2">Shoot tissue taken approximately 20 cm above the soil surface</tissue>
    </source>
</reference>
<protein>
    <submittedName>
        <fullName evidence="2">Uncharacterized protein</fullName>
    </submittedName>
</protein>
<keyword evidence="1" id="KW-1133">Transmembrane helix</keyword>
<dbReference type="AlphaFoldDB" id="A0A0A9AUM5"/>
<evidence type="ECO:0000256" key="1">
    <source>
        <dbReference type="SAM" id="Phobius"/>
    </source>
</evidence>
<organism evidence="2">
    <name type="scientific">Arundo donax</name>
    <name type="common">Giant reed</name>
    <name type="synonym">Donax arundinaceus</name>
    <dbReference type="NCBI Taxonomy" id="35708"/>
    <lineage>
        <taxon>Eukaryota</taxon>
        <taxon>Viridiplantae</taxon>
        <taxon>Streptophyta</taxon>
        <taxon>Embryophyta</taxon>
        <taxon>Tracheophyta</taxon>
        <taxon>Spermatophyta</taxon>
        <taxon>Magnoliopsida</taxon>
        <taxon>Liliopsida</taxon>
        <taxon>Poales</taxon>
        <taxon>Poaceae</taxon>
        <taxon>PACMAD clade</taxon>
        <taxon>Arundinoideae</taxon>
        <taxon>Arundineae</taxon>
        <taxon>Arundo</taxon>
    </lineage>
</organism>
<dbReference type="EMBL" id="GBRH01243059">
    <property type="protein sequence ID" value="JAD54836.1"/>
    <property type="molecule type" value="Transcribed_RNA"/>
</dbReference>
<reference evidence="2" key="1">
    <citation type="submission" date="2014-09" db="EMBL/GenBank/DDBJ databases">
        <authorList>
            <person name="Magalhaes I.L.F."/>
            <person name="Oliveira U."/>
            <person name="Santos F.R."/>
            <person name="Vidigal T.H.D.A."/>
            <person name="Brescovit A.D."/>
            <person name="Santos A.J."/>
        </authorList>
    </citation>
    <scope>NUCLEOTIDE SEQUENCE</scope>
    <source>
        <tissue evidence="2">Shoot tissue taken approximately 20 cm above the soil surface</tissue>
    </source>
</reference>
<keyword evidence="1" id="KW-0812">Transmembrane</keyword>
<name>A0A0A9AUM5_ARUDO</name>
<keyword evidence="1" id="KW-0472">Membrane</keyword>
<proteinExistence type="predicted"/>
<sequence>MESLTNTTPYFYTLGIVELISLFSLWFVRLVGIYPLFVIQHGYT</sequence>
<evidence type="ECO:0000313" key="2">
    <source>
        <dbReference type="EMBL" id="JAD54836.1"/>
    </source>
</evidence>
<feature type="transmembrane region" description="Helical" evidence="1">
    <location>
        <begin position="12"/>
        <end position="39"/>
    </location>
</feature>
<accession>A0A0A9AUM5</accession>